<sequence>MLVATRYLSSSPRANEKFINVLVTIQDLPSCLWIYSGHQSIFVQVTALSQDSHPTSTVENRTVLESELTGYVNMKDIYDRGQDSPRVGTNWITSNATVFLLNVNLQGPMRIKSDGPLLFAPSSSNHYPLCNQLTERPLSRCLQVENQPVSKTVNPFPSRRQEIMASPCHQGSPGIPCDLTQSETPDSQPVMGKLCFQTVGGGKQRFTIGTFQAYRLLLNKCWTACENVSHSQAQRLGPLTGLHLH</sequence>
<gene>
    <name evidence="1" type="ORF">RRG08_052981</name>
</gene>
<protein>
    <submittedName>
        <fullName evidence="1">Uncharacterized protein</fullName>
    </submittedName>
</protein>
<comment type="caution">
    <text evidence="1">The sequence shown here is derived from an EMBL/GenBank/DDBJ whole genome shotgun (WGS) entry which is preliminary data.</text>
</comment>
<accession>A0AAE1DHD7</accession>
<dbReference type="Proteomes" id="UP001283361">
    <property type="component" value="Unassembled WGS sequence"/>
</dbReference>
<proteinExistence type="predicted"/>
<name>A0AAE1DHD7_9GAST</name>
<dbReference type="EMBL" id="JAWDGP010003795">
    <property type="protein sequence ID" value="KAK3770641.1"/>
    <property type="molecule type" value="Genomic_DNA"/>
</dbReference>
<keyword evidence="2" id="KW-1185">Reference proteome</keyword>
<organism evidence="1 2">
    <name type="scientific">Elysia crispata</name>
    <name type="common">lettuce slug</name>
    <dbReference type="NCBI Taxonomy" id="231223"/>
    <lineage>
        <taxon>Eukaryota</taxon>
        <taxon>Metazoa</taxon>
        <taxon>Spiralia</taxon>
        <taxon>Lophotrochozoa</taxon>
        <taxon>Mollusca</taxon>
        <taxon>Gastropoda</taxon>
        <taxon>Heterobranchia</taxon>
        <taxon>Euthyneura</taxon>
        <taxon>Panpulmonata</taxon>
        <taxon>Sacoglossa</taxon>
        <taxon>Placobranchoidea</taxon>
        <taxon>Plakobranchidae</taxon>
        <taxon>Elysia</taxon>
    </lineage>
</organism>
<reference evidence="1" key="1">
    <citation type="journal article" date="2023" name="G3 (Bethesda)">
        <title>A reference genome for the long-term kleptoplast-retaining sea slug Elysia crispata morphotype clarki.</title>
        <authorList>
            <person name="Eastman K.E."/>
            <person name="Pendleton A.L."/>
            <person name="Shaikh M.A."/>
            <person name="Suttiyut T."/>
            <person name="Ogas R."/>
            <person name="Tomko P."/>
            <person name="Gavelis G."/>
            <person name="Widhalm J.R."/>
            <person name="Wisecaver J.H."/>
        </authorList>
    </citation>
    <scope>NUCLEOTIDE SEQUENCE</scope>
    <source>
        <strain evidence="1">ECLA1</strain>
    </source>
</reference>
<evidence type="ECO:0000313" key="1">
    <source>
        <dbReference type="EMBL" id="KAK3770641.1"/>
    </source>
</evidence>
<evidence type="ECO:0000313" key="2">
    <source>
        <dbReference type="Proteomes" id="UP001283361"/>
    </source>
</evidence>
<dbReference type="AlphaFoldDB" id="A0AAE1DHD7"/>